<evidence type="ECO:0000313" key="2">
    <source>
        <dbReference type="Proteomes" id="UP001303285"/>
    </source>
</evidence>
<organism evidence="1 2">
    <name type="scientific">Nodularia spumigena UHCC 0060</name>
    <dbReference type="NCBI Taxonomy" id="3110300"/>
    <lineage>
        <taxon>Bacteria</taxon>
        <taxon>Bacillati</taxon>
        <taxon>Cyanobacteriota</taxon>
        <taxon>Cyanophyceae</taxon>
        <taxon>Nostocales</taxon>
        <taxon>Nodulariaceae</taxon>
        <taxon>Nodularia</taxon>
    </lineage>
</organism>
<dbReference type="Proteomes" id="UP001303285">
    <property type="component" value="Unassembled WGS sequence"/>
</dbReference>
<reference evidence="1 2" key="1">
    <citation type="submission" date="2023-12" db="EMBL/GenBank/DDBJ databases">
        <title>Baltic Sea Cyanobacteria.</title>
        <authorList>
            <person name="Delbaje E."/>
            <person name="Fewer D.P."/>
            <person name="Shishido T.K."/>
        </authorList>
    </citation>
    <scope>NUCLEOTIDE SEQUENCE [LARGE SCALE GENOMIC DNA]</scope>
    <source>
        <strain evidence="1 2">UHCC 0060</strain>
    </source>
</reference>
<protein>
    <submittedName>
        <fullName evidence="1">Uncharacterized protein</fullName>
    </submittedName>
</protein>
<name>A0ABU5UXI1_NODSP</name>
<accession>A0ABU5UXI1</accession>
<dbReference type="EMBL" id="JAYGHK010000162">
    <property type="protein sequence ID" value="MEA5611024.1"/>
    <property type="molecule type" value="Genomic_DNA"/>
</dbReference>
<proteinExistence type="predicted"/>
<sequence length="70" mass="8318">MMYRVRRLMLQVESADVKQVMITCKSRFYIQLPQYLTKDKQQDAIEQALMSCKTRSRFTGHQAFRQSLGK</sequence>
<evidence type="ECO:0000313" key="1">
    <source>
        <dbReference type="EMBL" id="MEA5611024.1"/>
    </source>
</evidence>
<keyword evidence="2" id="KW-1185">Reference proteome</keyword>
<gene>
    <name evidence="1" type="ORF">VB695_23685</name>
</gene>
<comment type="caution">
    <text evidence="1">The sequence shown here is derived from an EMBL/GenBank/DDBJ whole genome shotgun (WGS) entry which is preliminary data.</text>
</comment>